<evidence type="ECO:0000313" key="2">
    <source>
        <dbReference type="Proteomes" id="UP001606134"/>
    </source>
</evidence>
<keyword evidence="2" id="KW-1185">Reference proteome</keyword>
<evidence type="ECO:0000313" key="1">
    <source>
        <dbReference type="EMBL" id="MFG6488282.1"/>
    </source>
</evidence>
<organism evidence="1 2">
    <name type="scientific">Pelomonas candidula</name>
    <dbReference type="NCBI Taxonomy" id="3299025"/>
    <lineage>
        <taxon>Bacteria</taxon>
        <taxon>Pseudomonadati</taxon>
        <taxon>Pseudomonadota</taxon>
        <taxon>Betaproteobacteria</taxon>
        <taxon>Burkholderiales</taxon>
        <taxon>Sphaerotilaceae</taxon>
        <taxon>Roseateles</taxon>
    </lineage>
</organism>
<dbReference type="RefSeq" id="WP_394412870.1">
    <property type="nucleotide sequence ID" value="NZ_JBIGIC010000008.1"/>
</dbReference>
<comment type="caution">
    <text evidence="1">The sequence shown here is derived from an EMBL/GenBank/DDBJ whole genome shotgun (WGS) entry which is preliminary data.</text>
</comment>
<gene>
    <name evidence="1" type="ORF">ACG04R_16465</name>
</gene>
<dbReference type="EMBL" id="JBIGIC010000008">
    <property type="protein sequence ID" value="MFG6488282.1"/>
    <property type="molecule type" value="Genomic_DNA"/>
</dbReference>
<name>A0ABW7HED6_9BURK</name>
<sequence>MNNTSPSYAELLRRFGDYPMMVHGLSRGCHALAALMWQEENLEVLRSVEMPAMMLLAAEVDIGLEWLEGKTAAASAVPDDTGYSERDILTEALVGVRALKRDVEQLLTHMATGAGEHLADTWMRQRDERLAAEAGETALWAGFEQLREFAREAARFEDGAQIWHVLNALVEVGVPMHLLGPSVAPTIYCHIVEPNSSLGTDTDADLVDVLNFIGLPYRYNEKGDELILESDGDGWDFKKGQPEGAFGHPGLDGWRQVPTSSVDEVHLALLACTDRYWERLPVRLRTPRFILEALPRLFHVATVADIPRPSIREAALSLLADQACPSSSVPARMH</sequence>
<dbReference type="Proteomes" id="UP001606134">
    <property type="component" value="Unassembled WGS sequence"/>
</dbReference>
<proteinExistence type="predicted"/>
<accession>A0ABW7HED6</accession>
<reference evidence="1 2" key="1">
    <citation type="submission" date="2024-08" db="EMBL/GenBank/DDBJ databases">
        <authorList>
            <person name="Lu H."/>
        </authorList>
    </citation>
    <scope>NUCLEOTIDE SEQUENCE [LARGE SCALE GENOMIC DNA]</scope>
    <source>
        <strain evidence="1 2">BYS78W</strain>
    </source>
</reference>
<protein>
    <submittedName>
        <fullName evidence="1">Uncharacterized protein</fullName>
    </submittedName>
</protein>